<feature type="domain" description="Sequence-variable mosaic (SVM) signal sequence" evidence="2">
    <location>
        <begin position="1"/>
        <end position="33"/>
    </location>
</feature>
<organism evidence="3 4">
    <name type="scientific">Candidatus Phytoplasma rubi</name>
    <dbReference type="NCBI Taxonomy" id="399025"/>
    <lineage>
        <taxon>Bacteria</taxon>
        <taxon>Bacillati</taxon>
        <taxon>Mycoplasmatota</taxon>
        <taxon>Mollicutes</taxon>
        <taxon>Acholeplasmatales</taxon>
        <taxon>Acholeplasmataceae</taxon>
        <taxon>Candidatus Phytoplasma</taxon>
        <taxon>16SrV (Elm yellows group)</taxon>
    </lineage>
</organism>
<evidence type="ECO:0000259" key="2">
    <source>
        <dbReference type="Pfam" id="PF12113"/>
    </source>
</evidence>
<feature type="compositionally biased region" description="Polar residues" evidence="1">
    <location>
        <begin position="94"/>
        <end position="104"/>
    </location>
</feature>
<protein>
    <submittedName>
        <fullName evidence="3">SVM family protein, predicted signal peptide</fullName>
    </submittedName>
</protein>
<feature type="compositionally biased region" description="Basic and acidic residues" evidence="1">
    <location>
        <begin position="142"/>
        <end position="151"/>
    </location>
</feature>
<dbReference type="Pfam" id="PF12113">
    <property type="entry name" value="SVM_signal"/>
    <property type="match status" value="1"/>
</dbReference>
<gene>
    <name evidence="3" type="ORF">RS022_03200</name>
</gene>
<reference evidence="3 4" key="1">
    <citation type="journal article" date="2023" name="Microbiol. Resour. Announc.">
        <title>Complete Genome of 'Candidatus Phytoplasma rubi' RS, a Phytopathogenic Bacterium Associated with Rubus Stunt Disease.</title>
        <authorList>
            <person name="Duckeck D."/>
            <person name="Zubert C."/>
            <person name="Bohm J.W."/>
            <person name="Carminati G."/>
            <person name="Schneider B."/>
            <person name="Kube M."/>
        </authorList>
    </citation>
    <scope>NUCLEOTIDE SEQUENCE [LARGE SCALE GENOMIC DNA]</scope>
    <source>
        <strain evidence="3 4">RS</strain>
    </source>
</reference>
<feature type="region of interest" description="Disordered" evidence="1">
    <location>
        <begin position="118"/>
        <end position="151"/>
    </location>
</feature>
<dbReference type="InterPro" id="IPR021970">
    <property type="entry name" value="SVM_signal"/>
</dbReference>
<name>A0ABY7BV89_9MOLU</name>
<accession>A0ABY7BV89</accession>
<proteinExistence type="predicted"/>
<evidence type="ECO:0000256" key="1">
    <source>
        <dbReference type="SAM" id="MobiDB-lite"/>
    </source>
</evidence>
<evidence type="ECO:0000313" key="4">
    <source>
        <dbReference type="Proteomes" id="UP001164727"/>
    </source>
</evidence>
<keyword evidence="4" id="KW-1185">Reference proteome</keyword>
<dbReference type="EMBL" id="CP114006">
    <property type="protein sequence ID" value="WAN63261.1"/>
    <property type="molecule type" value="Genomic_DNA"/>
</dbReference>
<feature type="region of interest" description="Disordered" evidence="1">
    <location>
        <begin position="94"/>
        <end position="113"/>
    </location>
</feature>
<evidence type="ECO:0000313" key="3">
    <source>
        <dbReference type="EMBL" id="WAN63261.1"/>
    </source>
</evidence>
<dbReference type="Proteomes" id="UP001164727">
    <property type="component" value="Chromosome"/>
</dbReference>
<dbReference type="RefSeq" id="WP_268850095.1">
    <property type="nucleotide sequence ID" value="NZ_CP114006.1"/>
</dbReference>
<sequence>MIKLQNQFKIINICLFIFLGLLFITNNYQVMGMGNKNSNNNEISNDEEYVLYINEEFVIQNELANFKINDEKKDALLEKQKCITKAINKYNKRQNNNQLSTTYGEQPESSRRNISSAINDDDELQPMNLIKNNSKCPIDQPESSKKNDYKK</sequence>